<evidence type="ECO:0000259" key="2">
    <source>
        <dbReference type="Pfam" id="PF03372"/>
    </source>
</evidence>
<dbReference type="InterPro" id="IPR005135">
    <property type="entry name" value="Endo/exonuclease/phosphatase"/>
</dbReference>
<dbReference type="GO" id="GO:0003824">
    <property type="term" value="F:catalytic activity"/>
    <property type="evidence" value="ECO:0007669"/>
    <property type="project" value="InterPro"/>
</dbReference>
<keyword evidence="1" id="KW-1133">Transmembrane helix</keyword>
<dbReference type="Proteomes" id="UP000748332">
    <property type="component" value="Unassembled WGS sequence"/>
</dbReference>
<protein>
    <recommendedName>
        <fullName evidence="2">Endonuclease/exonuclease/phosphatase domain-containing protein</fullName>
    </recommendedName>
</protein>
<keyword evidence="1" id="KW-0472">Membrane</keyword>
<evidence type="ECO:0000256" key="1">
    <source>
        <dbReference type="SAM" id="Phobius"/>
    </source>
</evidence>
<dbReference type="Pfam" id="PF03372">
    <property type="entry name" value="Exo_endo_phos"/>
    <property type="match status" value="1"/>
</dbReference>
<name>A0A955HXB1_9BACT</name>
<accession>A0A955HXB1</accession>
<dbReference type="Gene3D" id="3.60.10.10">
    <property type="entry name" value="Endonuclease/exonuclease/phosphatase"/>
    <property type="match status" value="1"/>
</dbReference>
<dbReference type="AlphaFoldDB" id="A0A955HXB1"/>
<comment type="caution">
    <text evidence="3">The sequence shown here is derived from an EMBL/GenBank/DDBJ whole genome shotgun (WGS) entry which is preliminary data.</text>
</comment>
<dbReference type="InterPro" id="IPR036691">
    <property type="entry name" value="Endo/exonu/phosph_ase_sf"/>
</dbReference>
<evidence type="ECO:0000313" key="4">
    <source>
        <dbReference type="Proteomes" id="UP000748332"/>
    </source>
</evidence>
<keyword evidence="1" id="KW-0812">Transmembrane</keyword>
<reference evidence="3" key="1">
    <citation type="submission" date="2020-04" db="EMBL/GenBank/DDBJ databases">
        <authorList>
            <person name="Zhang T."/>
        </authorList>
    </citation>
    <scope>NUCLEOTIDE SEQUENCE</scope>
    <source>
        <strain evidence="3">HKST-UBA16</strain>
    </source>
</reference>
<dbReference type="EMBL" id="JAGQLM010000012">
    <property type="protein sequence ID" value="MCA9374741.1"/>
    <property type="molecule type" value="Genomic_DNA"/>
</dbReference>
<sequence>MLKPTANIKKLLYIFFTGLVTILIMLSGTSLLLSRNLFVFDIFSHFQLQYMLALLLISPAVYLLGDRKIAILSIAYVIIISTVFIIPIQTTGITNFQADIYYMNLNFRNENLEPIVEEIKNSRPQIVAIVESNIAIEQKLSQLYGPPIVSISEEGQSCSIFSQTAPKEVLAIKELEYPLCYARFESFDIITMHPYPPLSDIQFAKQKIFFKQVSDLYDSKAAGNRPVILVGDFNSTYYSGLYRRYFGRFGKVNYYSWMNRTLVSLPIDHALANVPIKVNLAPKLTSDHSGLYIQLP</sequence>
<feature type="transmembrane region" description="Helical" evidence="1">
    <location>
        <begin position="46"/>
        <end position="64"/>
    </location>
</feature>
<reference evidence="3" key="2">
    <citation type="journal article" date="2021" name="Microbiome">
        <title>Successional dynamics and alternative stable states in a saline activated sludge microbial community over 9 years.</title>
        <authorList>
            <person name="Wang Y."/>
            <person name="Ye J."/>
            <person name="Ju F."/>
            <person name="Liu L."/>
            <person name="Boyd J.A."/>
            <person name="Deng Y."/>
            <person name="Parks D.H."/>
            <person name="Jiang X."/>
            <person name="Yin X."/>
            <person name="Woodcroft B.J."/>
            <person name="Tyson G.W."/>
            <person name="Hugenholtz P."/>
            <person name="Polz M.F."/>
            <person name="Zhang T."/>
        </authorList>
    </citation>
    <scope>NUCLEOTIDE SEQUENCE</scope>
    <source>
        <strain evidence="3">HKST-UBA16</strain>
    </source>
</reference>
<feature type="transmembrane region" description="Helical" evidence="1">
    <location>
        <begin position="69"/>
        <end position="88"/>
    </location>
</feature>
<feature type="transmembrane region" description="Helical" evidence="1">
    <location>
        <begin position="12"/>
        <end position="34"/>
    </location>
</feature>
<dbReference type="SUPFAM" id="SSF56219">
    <property type="entry name" value="DNase I-like"/>
    <property type="match status" value="1"/>
</dbReference>
<gene>
    <name evidence="3" type="ORF">KC622_00250</name>
</gene>
<evidence type="ECO:0000313" key="3">
    <source>
        <dbReference type="EMBL" id="MCA9374741.1"/>
    </source>
</evidence>
<feature type="domain" description="Endonuclease/exonuclease/phosphatase" evidence="2">
    <location>
        <begin position="104"/>
        <end position="288"/>
    </location>
</feature>
<proteinExistence type="predicted"/>
<organism evidence="3 4">
    <name type="scientific">Candidatus Dojkabacteria bacterium</name>
    <dbReference type="NCBI Taxonomy" id="2099670"/>
    <lineage>
        <taxon>Bacteria</taxon>
        <taxon>Candidatus Dojkabacteria</taxon>
    </lineage>
</organism>